<keyword evidence="2" id="KW-0052">Apoplast</keyword>
<protein>
    <submittedName>
        <fullName evidence="6">Protein EXORDIUM</fullName>
    </submittedName>
</protein>
<evidence type="ECO:0000313" key="6">
    <source>
        <dbReference type="EMBL" id="PHT50777.1"/>
    </source>
</evidence>
<evidence type="ECO:0000256" key="3">
    <source>
        <dbReference type="ARBA" id="ARBA00022525"/>
    </source>
</evidence>
<evidence type="ECO:0000256" key="5">
    <source>
        <dbReference type="ARBA" id="ARBA00023591"/>
    </source>
</evidence>
<evidence type="ECO:0000256" key="2">
    <source>
        <dbReference type="ARBA" id="ARBA00022523"/>
    </source>
</evidence>
<dbReference type="Pfam" id="PF04674">
    <property type="entry name" value="Phi_1"/>
    <property type="match status" value="1"/>
</dbReference>
<dbReference type="STRING" id="33114.A0A2G2WZV1"/>
<dbReference type="Proteomes" id="UP000224567">
    <property type="component" value="Unassembled WGS sequence"/>
</dbReference>
<proteinExistence type="inferred from homology"/>
<dbReference type="InterPro" id="IPR006766">
    <property type="entry name" value="EXORDIUM-like"/>
</dbReference>
<keyword evidence="3" id="KW-0964">Secreted</keyword>
<evidence type="ECO:0000313" key="7">
    <source>
        <dbReference type="Proteomes" id="UP000224567"/>
    </source>
</evidence>
<dbReference type="PANTHER" id="PTHR31279:SF73">
    <property type="entry name" value="OS10G0376400 PROTEIN"/>
    <property type="match status" value="1"/>
</dbReference>
<comment type="caution">
    <text evidence="6">The sequence shown here is derived from an EMBL/GenBank/DDBJ whole genome shotgun (WGS) entry which is preliminary data.</text>
</comment>
<organism evidence="6 7">
    <name type="scientific">Capsicum baccatum</name>
    <name type="common">Peruvian pepper</name>
    <dbReference type="NCBI Taxonomy" id="33114"/>
    <lineage>
        <taxon>Eukaryota</taxon>
        <taxon>Viridiplantae</taxon>
        <taxon>Streptophyta</taxon>
        <taxon>Embryophyta</taxon>
        <taxon>Tracheophyta</taxon>
        <taxon>Spermatophyta</taxon>
        <taxon>Magnoliopsida</taxon>
        <taxon>eudicotyledons</taxon>
        <taxon>Gunneridae</taxon>
        <taxon>Pentapetalae</taxon>
        <taxon>asterids</taxon>
        <taxon>lamiids</taxon>
        <taxon>Solanales</taxon>
        <taxon>Solanaceae</taxon>
        <taxon>Solanoideae</taxon>
        <taxon>Capsiceae</taxon>
        <taxon>Capsicum</taxon>
    </lineage>
</organism>
<gene>
    <name evidence="6" type="ORF">CQW23_10524</name>
</gene>
<reference evidence="7" key="2">
    <citation type="journal article" date="2017" name="J. Anim. Genet.">
        <title>Multiple reference genome sequences of hot pepper reveal the massive evolution of plant disease resistance genes by retroduplication.</title>
        <authorList>
            <person name="Kim S."/>
            <person name="Park J."/>
            <person name="Yeom S.-I."/>
            <person name="Kim Y.-M."/>
            <person name="Seo E."/>
            <person name="Kim K.-T."/>
            <person name="Kim M.-S."/>
            <person name="Lee J.M."/>
            <person name="Cheong K."/>
            <person name="Shin H.-S."/>
            <person name="Kim S.-B."/>
            <person name="Han K."/>
            <person name="Lee J."/>
            <person name="Park M."/>
            <person name="Lee H.-A."/>
            <person name="Lee H.-Y."/>
            <person name="Lee Y."/>
            <person name="Oh S."/>
            <person name="Lee J.H."/>
            <person name="Choi E."/>
            <person name="Choi E."/>
            <person name="Lee S.E."/>
            <person name="Jeon J."/>
            <person name="Kim H."/>
            <person name="Choi G."/>
            <person name="Song H."/>
            <person name="Lee J."/>
            <person name="Lee S.-C."/>
            <person name="Kwon J.-K."/>
            <person name="Lee H.-Y."/>
            <person name="Koo N."/>
            <person name="Hong Y."/>
            <person name="Kim R.W."/>
            <person name="Kang W.-H."/>
            <person name="Huh J.H."/>
            <person name="Kang B.-C."/>
            <person name="Yang T.-J."/>
            <person name="Lee Y.-H."/>
            <person name="Bennetzen J.L."/>
            <person name="Choi D."/>
        </authorList>
    </citation>
    <scope>NUCLEOTIDE SEQUENCE [LARGE SCALE GENOMIC DNA]</scope>
    <source>
        <strain evidence="7">cv. PBC81</strain>
    </source>
</reference>
<dbReference type="GO" id="GO:0048046">
    <property type="term" value="C:apoplast"/>
    <property type="evidence" value="ECO:0007669"/>
    <property type="project" value="UniProtKB-SubCell"/>
</dbReference>
<dbReference type="PANTHER" id="PTHR31279">
    <property type="entry name" value="PROTEIN EXORDIUM-LIKE 5"/>
    <property type="match status" value="1"/>
</dbReference>
<dbReference type="AlphaFoldDB" id="A0A2G2WZV1"/>
<comment type="similarity">
    <text evidence="5">Belongs to the EXORDIUM family.</text>
</comment>
<evidence type="ECO:0000256" key="1">
    <source>
        <dbReference type="ARBA" id="ARBA00004271"/>
    </source>
</evidence>
<name>A0A2G2WZV1_CAPBA</name>
<accession>A0A2G2WZV1</accession>
<dbReference type="EMBL" id="MLFT02000004">
    <property type="protein sequence ID" value="PHT50777.1"/>
    <property type="molecule type" value="Genomic_DNA"/>
</dbReference>
<comment type="subcellular location">
    <subcellularLocation>
        <location evidence="1">Secreted</location>
        <location evidence="1">Extracellular space</location>
        <location evidence="1">Apoplast</location>
    </subcellularLocation>
</comment>
<dbReference type="OrthoDB" id="2017091at2759"/>
<sequence>MSLTYHNGDLLENELKISILWYGKTLPAQKSIIVDFLGSLNSPNKIVSRKTPTVSKWWQTIQAYLTKAGKRETRLVLSDQFNDEKCSIGKTLKKSQISELADSKKGELTIVLTAEDVAVEGFCMSNCGYHGSGQNKRSVFIWVGNSVTQCLGQCAWPFHQPIYGPQTKPLGAPNGDVGVDGMVVNIASLLAGVVTNPYGNGYYQGPAEAPLEAASACAGLYGKGAYPGYVGELLVDSITGASYKAHDYPSVVCSDQSRVEDAIFLTLRSVQTLSEPKVVERIKIKLFGTTTITRKIILEGGLVVVDDGSGSGSGAAVGANDAPLTVFEITNHYDYDHTVEAIAKEHNITIDNPSITSREEEKVEPVSSEERKNYPFEGFNISDKAPKKLIKLINDYSEWIANGLLKHHADRNCGLFVAAYTEYLSDGLQVPKDGLDVGLLRKIYAAPLWKYGEAKSQKSYARDFKDPR</sequence>
<keyword evidence="4" id="KW-0732">Signal</keyword>
<keyword evidence="7" id="KW-1185">Reference proteome</keyword>
<evidence type="ECO:0000256" key="4">
    <source>
        <dbReference type="ARBA" id="ARBA00022729"/>
    </source>
</evidence>
<reference evidence="6 7" key="1">
    <citation type="journal article" date="2017" name="Genome Biol.">
        <title>New reference genome sequences of hot pepper reveal the massive evolution of plant disease-resistance genes by retroduplication.</title>
        <authorList>
            <person name="Kim S."/>
            <person name="Park J."/>
            <person name="Yeom S.I."/>
            <person name="Kim Y.M."/>
            <person name="Seo E."/>
            <person name="Kim K.T."/>
            <person name="Kim M.S."/>
            <person name="Lee J.M."/>
            <person name="Cheong K."/>
            <person name="Shin H.S."/>
            <person name="Kim S.B."/>
            <person name="Han K."/>
            <person name="Lee J."/>
            <person name="Park M."/>
            <person name="Lee H.A."/>
            <person name="Lee H.Y."/>
            <person name="Lee Y."/>
            <person name="Oh S."/>
            <person name="Lee J.H."/>
            <person name="Choi E."/>
            <person name="Choi E."/>
            <person name="Lee S.E."/>
            <person name="Jeon J."/>
            <person name="Kim H."/>
            <person name="Choi G."/>
            <person name="Song H."/>
            <person name="Lee J."/>
            <person name="Lee S.C."/>
            <person name="Kwon J.K."/>
            <person name="Lee H.Y."/>
            <person name="Koo N."/>
            <person name="Hong Y."/>
            <person name="Kim R.W."/>
            <person name="Kang W.H."/>
            <person name="Huh J.H."/>
            <person name="Kang B.C."/>
            <person name="Yang T.J."/>
            <person name="Lee Y.H."/>
            <person name="Bennetzen J.L."/>
            <person name="Choi D."/>
        </authorList>
    </citation>
    <scope>NUCLEOTIDE SEQUENCE [LARGE SCALE GENOMIC DNA]</scope>
    <source>
        <strain evidence="7">cv. PBC81</strain>
    </source>
</reference>